<dbReference type="OrthoDB" id="9813918at2"/>
<dbReference type="GO" id="GO:0016791">
    <property type="term" value="F:phosphatase activity"/>
    <property type="evidence" value="ECO:0007669"/>
    <property type="project" value="TreeGrafter"/>
</dbReference>
<evidence type="ECO:0000313" key="4">
    <source>
        <dbReference type="Proteomes" id="UP000185544"/>
    </source>
</evidence>
<dbReference type="InterPro" id="IPR050126">
    <property type="entry name" value="Ap4A_hydrolase"/>
</dbReference>
<sequence>MFLLCISDIHGHLEALTTVLEAFKDRNVHRLLVAGDLIFPGPHPFETWKRLCAANAVMVQGVTDRALATLNLTSLKAMTSHEQQRLERMQTIRKELGQLILERLKRLPTSVRIPLESGGDLLLVHGAPADPMEPMTHDMTDEELLPLLGEESAEVVVCGMSHVPFDRTVKGTRIINVGSVGEAPHFNGEEYTPIAHATWIESTALGLSVEHITIPSLSRPKSE</sequence>
<proteinExistence type="inferred from homology"/>
<dbReference type="AlphaFoldDB" id="A0A1L6MXD0"/>
<name>A0A1L6MXD0_9BACT</name>
<dbReference type="SUPFAM" id="SSF56300">
    <property type="entry name" value="Metallo-dependent phosphatases"/>
    <property type="match status" value="1"/>
</dbReference>
<dbReference type="Gene3D" id="3.60.21.10">
    <property type="match status" value="1"/>
</dbReference>
<dbReference type="EMBL" id="CP016908">
    <property type="protein sequence ID" value="APS00177.1"/>
    <property type="molecule type" value="Genomic_DNA"/>
</dbReference>
<gene>
    <name evidence="3" type="ORF">BCY86_05400</name>
</gene>
<comment type="similarity">
    <text evidence="1">Belongs to the metallophosphoesterase superfamily. YfcE family.</text>
</comment>
<evidence type="ECO:0000313" key="3">
    <source>
        <dbReference type="EMBL" id="APS00177.1"/>
    </source>
</evidence>
<dbReference type="GO" id="GO:0005737">
    <property type="term" value="C:cytoplasm"/>
    <property type="evidence" value="ECO:0007669"/>
    <property type="project" value="TreeGrafter"/>
</dbReference>
<evidence type="ECO:0000256" key="1">
    <source>
        <dbReference type="ARBA" id="ARBA00008950"/>
    </source>
</evidence>
<dbReference type="PIRSF" id="PIRSF000883">
    <property type="entry name" value="Pesterase_MJ0912"/>
    <property type="match status" value="1"/>
</dbReference>
<protein>
    <recommendedName>
        <fullName evidence="2">Calcineurin-like phosphoesterase domain-containing protein</fullName>
    </recommendedName>
</protein>
<accession>A0A1L6MXD0</accession>
<dbReference type="InterPro" id="IPR029052">
    <property type="entry name" value="Metallo-depent_PP-like"/>
</dbReference>
<dbReference type="KEGG" id="pabo:BCY86_05400"/>
<dbReference type="RefSeq" id="WP_075276842.1">
    <property type="nucleotide sequence ID" value="NZ_CP016908.1"/>
</dbReference>
<dbReference type="InterPro" id="IPR024654">
    <property type="entry name" value="Calcineurin-like_PHP_lpxH"/>
</dbReference>
<dbReference type="Proteomes" id="UP000185544">
    <property type="component" value="Chromosome"/>
</dbReference>
<organism evidence="3 4">
    <name type="scientific">Pajaroellobacter abortibovis</name>
    <dbReference type="NCBI Taxonomy" id="1882918"/>
    <lineage>
        <taxon>Bacteria</taxon>
        <taxon>Pseudomonadati</taxon>
        <taxon>Myxococcota</taxon>
        <taxon>Polyangia</taxon>
        <taxon>Polyangiales</taxon>
        <taxon>Polyangiaceae</taxon>
    </lineage>
</organism>
<dbReference type="PANTHER" id="PTHR42850">
    <property type="entry name" value="METALLOPHOSPHOESTERASE"/>
    <property type="match status" value="1"/>
</dbReference>
<feature type="domain" description="Calcineurin-like phosphoesterase" evidence="2">
    <location>
        <begin position="1"/>
        <end position="184"/>
    </location>
</feature>
<evidence type="ECO:0000259" key="2">
    <source>
        <dbReference type="Pfam" id="PF12850"/>
    </source>
</evidence>
<reference evidence="3 4" key="1">
    <citation type="submission" date="2016-08" db="EMBL/GenBank/DDBJ databases">
        <title>Identification and validation of antigenic proteins from Pajaroellobacter abortibovis using de-novo genome sequence assembly and reverse vaccinology.</title>
        <authorList>
            <person name="Welly B.T."/>
            <person name="Miller M.R."/>
            <person name="Stott J.L."/>
            <person name="Blanchard M.T."/>
            <person name="Islas-Trejo A.D."/>
            <person name="O'Rourke S.M."/>
            <person name="Young A.E."/>
            <person name="Medrano J.F."/>
            <person name="Van Eenennaam A.L."/>
        </authorList>
    </citation>
    <scope>NUCLEOTIDE SEQUENCE [LARGE SCALE GENOMIC DNA]</scope>
    <source>
        <strain evidence="3 4">BTF92-0548A/99-0131</strain>
    </source>
</reference>
<dbReference type="STRING" id="1882918.BCY86_05400"/>
<dbReference type="InterPro" id="IPR011152">
    <property type="entry name" value="Pesterase_MJ0912"/>
</dbReference>
<dbReference type="Pfam" id="PF12850">
    <property type="entry name" value="Metallophos_2"/>
    <property type="match status" value="1"/>
</dbReference>
<keyword evidence="4" id="KW-1185">Reference proteome</keyword>
<dbReference type="PANTHER" id="PTHR42850:SF2">
    <property type="entry name" value="BLL5683 PROTEIN"/>
    <property type="match status" value="1"/>
</dbReference>